<evidence type="ECO:0000256" key="7">
    <source>
        <dbReference type="SAM" id="Phobius"/>
    </source>
</evidence>
<feature type="transmembrane region" description="Helical" evidence="7">
    <location>
        <begin position="303"/>
        <end position="323"/>
    </location>
</feature>
<dbReference type="PANTHER" id="PTHR23505:SF79">
    <property type="entry name" value="PROTEIN SPINSTER"/>
    <property type="match status" value="1"/>
</dbReference>
<dbReference type="Pfam" id="PF07690">
    <property type="entry name" value="MFS_1"/>
    <property type="match status" value="1"/>
</dbReference>
<dbReference type="Gene3D" id="1.20.1250.20">
    <property type="entry name" value="MFS general substrate transporter like domains"/>
    <property type="match status" value="1"/>
</dbReference>
<accession>A0A2T5FW48</accession>
<proteinExistence type="predicted"/>
<feature type="domain" description="Major facilitator superfamily (MFS) profile" evidence="8">
    <location>
        <begin position="57"/>
        <end position="458"/>
    </location>
</feature>
<evidence type="ECO:0000256" key="4">
    <source>
        <dbReference type="ARBA" id="ARBA00022989"/>
    </source>
</evidence>
<feature type="transmembrane region" description="Helical" evidence="7">
    <location>
        <begin position="55"/>
        <end position="75"/>
    </location>
</feature>
<feature type="transmembrane region" description="Helical" evidence="7">
    <location>
        <begin position="335"/>
        <end position="355"/>
    </location>
</feature>
<feature type="transmembrane region" description="Helical" evidence="7">
    <location>
        <begin position="264"/>
        <end position="283"/>
    </location>
</feature>
<keyword evidence="5 7" id="KW-0472">Membrane</keyword>
<feature type="transmembrane region" description="Helical" evidence="7">
    <location>
        <begin position="361"/>
        <end position="384"/>
    </location>
</feature>
<feature type="transmembrane region" description="Helical" evidence="7">
    <location>
        <begin position="123"/>
        <end position="146"/>
    </location>
</feature>
<gene>
    <name evidence="9" type="ORF">CLG96_12665</name>
</gene>
<evidence type="ECO:0000313" key="10">
    <source>
        <dbReference type="Proteomes" id="UP000244162"/>
    </source>
</evidence>
<evidence type="ECO:0000256" key="6">
    <source>
        <dbReference type="SAM" id="MobiDB-lite"/>
    </source>
</evidence>
<dbReference type="InterPro" id="IPR036259">
    <property type="entry name" value="MFS_trans_sf"/>
</dbReference>
<comment type="subcellular location">
    <subcellularLocation>
        <location evidence="1">Membrane</location>
        <topology evidence="1">Multi-pass membrane protein</topology>
    </subcellularLocation>
</comment>
<evidence type="ECO:0000256" key="2">
    <source>
        <dbReference type="ARBA" id="ARBA00022448"/>
    </source>
</evidence>
<dbReference type="Proteomes" id="UP000244162">
    <property type="component" value="Unassembled WGS sequence"/>
</dbReference>
<dbReference type="SUPFAM" id="SSF103473">
    <property type="entry name" value="MFS general substrate transporter"/>
    <property type="match status" value="1"/>
</dbReference>
<feature type="transmembrane region" description="Helical" evidence="7">
    <location>
        <begin position="396"/>
        <end position="419"/>
    </location>
</feature>
<dbReference type="InterPro" id="IPR011701">
    <property type="entry name" value="MFS"/>
</dbReference>
<evidence type="ECO:0000259" key="8">
    <source>
        <dbReference type="PROSITE" id="PS50850"/>
    </source>
</evidence>
<keyword evidence="4 7" id="KW-1133">Transmembrane helix</keyword>
<dbReference type="PANTHER" id="PTHR23505">
    <property type="entry name" value="SPINSTER"/>
    <property type="match status" value="1"/>
</dbReference>
<evidence type="ECO:0000256" key="5">
    <source>
        <dbReference type="ARBA" id="ARBA00023136"/>
    </source>
</evidence>
<feature type="transmembrane region" description="Helical" evidence="7">
    <location>
        <begin position="95"/>
        <end position="116"/>
    </location>
</feature>
<evidence type="ECO:0000256" key="3">
    <source>
        <dbReference type="ARBA" id="ARBA00022692"/>
    </source>
</evidence>
<reference evidence="9 10" key="1">
    <citation type="submission" date="2017-09" db="EMBL/GenBank/DDBJ databases">
        <title>Sphingomonas panjinensis sp.nov., isolated from oil-contaminated soil.</title>
        <authorList>
            <person name="Wang L."/>
            <person name="Chen L."/>
        </authorList>
    </citation>
    <scope>NUCLEOTIDE SEQUENCE [LARGE SCALE GENOMIC DNA]</scope>
    <source>
        <strain evidence="9 10">FW-11</strain>
    </source>
</reference>
<keyword evidence="3 7" id="KW-0812">Transmembrane</keyword>
<protein>
    <submittedName>
        <fullName evidence="9">MFS transporter</fullName>
    </submittedName>
</protein>
<dbReference type="InterPro" id="IPR044770">
    <property type="entry name" value="MFS_spinster-like"/>
</dbReference>
<name>A0A2T5FW48_9SPHN</name>
<feature type="region of interest" description="Disordered" evidence="6">
    <location>
        <begin position="1"/>
        <end position="39"/>
    </location>
</feature>
<dbReference type="GO" id="GO:0022857">
    <property type="term" value="F:transmembrane transporter activity"/>
    <property type="evidence" value="ECO:0007669"/>
    <property type="project" value="InterPro"/>
</dbReference>
<feature type="transmembrane region" description="Helical" evidence="7">
    <location>
        <begin position="210"/>
        <end position="232"/>
    </location>
</feature>
<dbReference type="AlphaFoldDB" id="A0A2T5FW48"/>
<comment type="caution">
    <text evidence="9">The sequence shown here is derived from an EMBL/GenBank/DDBJ whole genome shotgun (WGS) entry which is preliminary data.</text>
</comment>
<dbReference type="OrthoDB" id="7497327at2"/>
<evidence type="ECO:0000256" key="1">
    <source>
        <dbReference type="ARBA" id="ARBA00004141"/>
    </source>
</evidence>
<dbReference type="PROSITE" id="PS50850">
    <property type="entry name" value="MFS"/>
    <property type="match status" value="1"/>
</dbReference>
<sequence>MQPPPSSVTPAKAGVPPFSPLESEPRGTPASAGVTAGRGNEVSSAAAPESKSYRAVVLAMLLLVYTFNFIDRQIIGVLAIPIKTELGLSDTQLGALGGLAFALFYTALGIPIAWAADRRSRTWIMTVSLALWSAFTALCGVAGNFWQLFLCRLGVGVGEAGGVAPAYALISDYFPRESRARALAFYSFGIPIGSALGIFLGGWIASSVDWRTAFLTVGLAGVVLAPLFRLVVREPMRGRYDPPAARTEPAALGEVMATLARKPAFWLLAFGASSSSTVGYGLIFWLPSFFGRSFGLKLFDLSLFYGSIIFIGGMVGVWCGGWLGDRLGSRDPKYYALVPASAFVIAVPLYVAGVMAPAKELAFLLFLVPQALALMWLGPVLSAIQHLVPPNMRATASASFLFINNLIGIGFGTLFFGLVSDALAARFGDQSLRYAILIGLGFYLIAAALLALASRHLAKDWHR</sequence>
<feature type="transmembrane region" description="Helical" evidence="7">
    <location>
        <begin position="182"/>
        <end position="204"/>
    </location>
</feature>
<keyword evidence="10" id="KW-1185">Reference proteome</keyword>
<feature type="transmembrane region" description="Helical" evidence="7">
    <location>
        <begin position="152"/>
        <end position="170"/>
    </location>
</feature>
<dbReference type="InterPro" id="IPR020846">
    <property type="entry name" value="MFS_dom"/>
</dbReference>
<organism evidence="9 10">
    <name type="scientific">Sphingomonas oleivorans</name>
    <dbReference type="NCBI Taxonomy" id="1735121"/>
    <lineage>
        <taxon>Bacteria</taxon>
        <taxon>Pseudomonadati</taxon>
        <taxon>Pseudomonadota</taxon>
        <taxon>Alphaproteobacteria</taxon>
        <taxon>Sphingomonadales</taxon>
        <taxon>Sphingomonadaceae</taxon>
        <taxon>Sphingomonas</taxon>
    </lineage>
</organism>
<dbReference type="EMBL" id="NWBU01000010">
    <property type="protein sequence ID" value="PTQ09993.1"/>
    <property type="molecule type" value="Genomic_DNA"/>
</dbReference>
<keyword evidence="2" id="KW-0813">Transport</keyword>
<dbReference type="GO" id="GO:0016020">
    <property type="term" value="C:membrane"/>
    <property type="evidence" value="ECO:0007669"/>
    <property type="project" value="UniProtKB-SubCell"/>
</dbReference>
<dbReference type="CDD" id="cd17328">
    <property type="entry name" value="MFS_spinster_like"/>
    <property type="match status" value="1"/>
</dbReference>
<evidence type="ECO:0000313" key="9">
    <source>
        <dbReference type="EMBL" id="PTQ09993.1"/>
    </source>
</evidence>
<feature type="transmembrane region" description="Helical" evidence="7">
    <location>
        <begin position="431"/>
        <end position="453"/>
    </location>
</feature>